<dbReference type="Pfam" id="PF13507">
    <property type="entry name" value="GATase_5"/>
    <property type="match status" value="1"/>
</dbReference>
<dbReference type="FunFam" id="3.40.50.880:FF:000055">
    <property type="entry name" value="Phosphoribosylformylglycinamidine synthase"/>
    <property type="match status" value="1"/>
</dbReference>
<evidence type="ECO:0000256" key="9">
    <source>
        <dbReference type="ARBA" id="ARBA00022840"/>
    </source>
</evidence>
<evidence type="ECO:0000256" key="4">
    <source>
        <dbReference type="ARBA" id="ARBA00022490"/>
    </source>
</evidence>
<dbReference type="Gene3D" id="3.30.1330.10">
    <property type="entry name" value="PurM-like, N-terminal domain"/>
    <property type="match status" value="2"/>
</dbReference>
<accession>A0A2N6QPD7</accession>
<dbReference type="GO" id="GO:0006189">
    <property type="term" value="P:'de novo' IMP biosynthetic process"/>
    <property type="evidence" value="ECO:0007669"/>
    <property type="project" value="UniProtKB-UniRule"/>
</dbReference>
<dbReference type="CDD" id="cd01740">
    <property type="entry name" value="GATase1_FGAR_AT"/>
    <property type="match status" value="1"/>
</dbReference>
<keyword evidence="9 12" id="KW-0067">ATP-binding</keyword>
<feature type="binding site" evidence="12">
    <location>
        <position position="831"/>
    </location>
    <ligand>
        <name>ATP</name>
        <dbReference type="ChEBI" id="CHEBI:30616"/>
    </ligand>
</feature>
<dbReference type="AlphaFoldDB" id="A0A2N6QPD7"/>
<evidence type="ECO:0000256" key="6">
    <source>
        <dbReference type="ARBA" id="ARBA00022723"/>
    </source>
</evidence>
<dbReference type="Gene3D" id="3.40.50.880">
    <property type="match status" value="1"/>
</dbReference>
<dbReference type="OrthoDB" id="9804441at2"/>
<comment type="catalytic activity">
    <reaction evidence="12">
        <text>N(2)-formyl-N(1)-(5-phospho-beta-D-ribosyl)glycinamide + L-glutamine + ATP + H2O = 2-formamido-N(1)-(5-O-phospho-beta-D-ribosyl)acetamidine + L-glutamate + ADP + phosphate + H(+)</text>
        <dbReference type="Rhea" id="RHEA:17129"/>
        <dbReference type="ChEBI" id="CHEBI:15377"/>
        <dbReference type="ChEBI" id="CHEBI:15378"/>
        <dbReference type="ChEBI" id="CHEBI:29985"/>
        <dbReference type="ChEBI" id="CHEBI:30616"/>
        <dbReference type="ChEBI" id="CHEBI:43474"/>
        <dbReference type="ChEBI" id="CHEBI:58359"/>
        <dbReference type="ChEBI" id="CHEBI:147286"/>
        <dbReference type="ChEBI" id="CHEBI:147287"/>
        <dbReference type="ChEBI" id="CHEBI:456216"/>
        <dbReference type="EC" id="6.3.5.3"/>
    </reaction>
</comment>
<dbReference type="HAMAP" id="MF_00419">
    <property type="entry name" value="PurL_1"/>
    <property type="match status" value="1"/>
</dbReference>
<dbReference type="InterPro" id="IPR036604">
    <property type="entry name" value="PurS-like_sf"/>
</dbReference>
<evidence type="ECO:0000256" key="2">
    <source>
        <dbReference type="ARBA" id="ARBA00004920"/>
    </source>
</evidence>
<dbReference type="InterPro" id="IPR036921">
    <property type="entry name" value="PurM-like_N_sf"/>
</dbReference>
<keyword evidence="11 12" id="KW-0315">Glutamine amidotransferase</keyword>
<dbReference type="Pfam" id="PF18076">
    <property type="entry name" value="FGAR-AT_N"/>
    <property type="match status" value="1"/>
</dbReference>
<feature type="active site" description="Nucleophile" evidence="12">
    <location>
        <position position="1081"/>
    </location>
</feature>
<feature type="binding site" evidence="12">
    <location>
        <position position="664"/>
    </location>
    <ligand>
        <name>Mg(2+)</name>
        <dbReference type="ChEBI" id="CHEBI:18420"/>
    </ligand>
</feature>
<evidence type="ECO:0000259" key="13">
    <source>
        <dbReference type="Pfam" id="PF02769"/>
    </source>
</evidence>
<evidence type="ECO:0000313" key="17">
    <source>
        <dbReference type="EMBL" id="PMC23505.1"/>
    </source>
</evidence>
<reference evidence="17 18" key="1">
    <citation type="submission" date="2017-09" db="EMBL/GenBank/DDBJ databases">
        <title>Bacterial strain isolated from the female urinary microbiota.</title>
        <authorList>
            <person name="Thomas-White K."/>
            <person name="Kumar N."/>
            <person name="Forster S."/>
            <person name="Putonti C."/>
            <person name="Lawley T."/>
            <person name="Wolfe A.J."/>
        </authorList>
    </citation>
    <scope>NUCLEOTIDE SEQUENCE [LARGE SCALE GENOMIC DNA]</scope>
    <source>
        <strain evidence="17 18">UMB0536</strain>
    </source>
</reference>
<dbReference type="FunFam" id="3.30.1330.10:FF:000016">
    <property type="entry name" value="Phosphoribosylformylglycinamidine synthase"/>
    <property type="match status" value="1"/>
</dbReference>
<dbReference type="Pfam" id="PF22689">
    <property type="entry name" value="FGAR-AT_PurM_N-like"/>
    <property type="match status" value="1"/>
</dbReference>
<dbReference type="Pfam" id="PF18072">
    <property type="entry name" value="FGAR-AT_linker"/>
    <property type="match status" value="1"/>
</dbReference>
<evidence type="ECO:0000259" key="16">
    <source>
        <dbReference type="Pfam" id="PF22689"/>
    </source>
</evidence>
<dbReference type="InterPro" id="IPR010918">
    <property type="entry name" value="PurM-like_C_dom"/>
</dbReference>
<dbReference type="RefSeq" id="WP_102697782.1">
    <property type="nucleotide sequence ID" value="NZ_PNGJ01000008.1"/>
</dbReference>
<feature type="domain" description="PurM-like C-terminal" evidence="13">
    <location>
        <begin position="782"/>
        <end position="912"/>
    </location>
</feature>
<feature type="binding site" evidence="12">
    <location>
        <position position="829"/>
    </location>
    <ligand>
        <name>Mg(2+)</name>
        <dbReference type="ChEBI" id="CHEBI:18420"/>
    </ligand>
</feature>
<dbReference type="PANTHER" id="PTHR10099">
    <property type="entry name" value="PHOSPHORIBOSYLFORMYLGLYCINAMIDINE SYNTHASE"/>
    <property type="match status" value="1"/>
</dbReference>
<gene>
    <name evidence="12" type="primary">purL</name>
    <name evidence="17" type="ORF">CJ231_09675</name>
</gene>
<dbReference type="GO" id="GO:0005737">
    <property type="term" value="C:cytoplasm"/>
    <property type="evidence" value="ECO:0007669"/>
    <property type="project" value="UniProtKB-SubCell"/>
</dbReference>
<name>A0A2N6QPD7_9BACT</name>
<keyword evidence="5 12" id="KW-0436">Ligase</keyword>
<comment type="subcellular location">
    <subcellularLocation>
        <location evidence="1 12">Cytoplasm</location>
    </subcellularLocation>
</comment>
<feature type="domain" description="Phosphoribosylformylglycinamidine synthase N-terminal" evidence="15">
    <location>
        <begin position="16"/>
        <end position="82"/>
    </location>
</feature>
<dbReference type="InterPro" id="IPR029062">
    <property type="entry name" value="Class_I_gatase-like"/>
</dbReference>
<dbReference type="InterPro" id="IPR055181">
    <property type="entry name" value="FGAR-AT_PurM_N-like"/>
</dbReference>
<sequence>MILFFKTPQETIIATEMDHQPCQEETNKLCWLFGGAECIDTQQLDGIYVGPRREMVTPWSTNAVEITENMNLTGITRIEEYFPVSSKEATHDPMLQRMYEGLDQKLFTVNREPEPIRRVENLEQYNEDEGLALSPEEMAYLHTIEKQNGRPLTDSEIFGFAQINSEHCRHKIFSGTFIIDGEEKESSLFAMIKRTTQENPGKILSAYKDNVAFAQGPVIEQFAPADQSTSDYFQVEDIESVISLKAETHNFPTTVEPFNGAATGTGGEIRDRMGGGVGSWPLAGTAVYMTAYPRLEGESRTWEDILPVRKWLYQTPEQILIKASNGASDFGNKFGQPLICGSVLTFEHQEDGQKLAYDKVIMLAGGVGYGKKRDCLKKEPQKGNKVVVVGGDNYRIGLGGGSVSSVDTGRYTSGIELNAIQRANPEMQKRAYNLVRALVEEKENPVVSIHDHGSAGHLNCLSELVEDCGGEIDMTKLPIGDKTLSAKEIIANESQERMGLLIDERHLDHVKAIAERERAPLYVVGETTGDAHFSFVQADGVKPFDLDVAQMFGHSPKTIMTDETVTRHYEDVTYSADQIDSYINKVLQLEAVACKDWLTNKVDRSVTGKIARQQCQGEIQLPLSDCGVVALDYRGKRGIATALGHAPQAGLASPEAGSVLSVAESLTNIVWAPLEDGLEGVSLSANWMWPCRAQKGEDARLYAAVEALSDFCCSLHINVPTGKDSLSLTQKYPNGEKIISPGTVIVSAGGEVKDVRNVVSPVLVNSKNSSLYYIDFSFDDQRLGGSAFAQSLGKVGSDVPTVKNPEYFADCFEAIQTLINKGWVMAGHDISAGGLITTLLEMTFANQQGGIHVNLYDVSGEDVVKNLFAENPGVVIQVSDLHKHALREYLESEGIGYAKIGYPTPKERKIVVKKNEWQHEFDIDALREAWYQTSYELDKRQSMNGMADQRHRNYKEQPLQLRFNDAFTGKLSQYQLNAERRTPSGIRAAIIREKGTNGEREMAYALYLAGFDVKDVMMTDLISGRETLEDINLIVFCGGFSNSDVLGSAKGWAGAFLYNPKAKEALDRFYARKDTLSLGICNGCQLMVELNLINPEHQQRTRMLHNDSHKFESAFLGLTIPENNSVMLGSLSGSKLGIWVAHGEGKFSLPEGEENYNIIAKYSYNSYPGNPNGSDYSVAGICSKDGRHLAMMPHLERSIFPWQNAYYPYKRHTDEVTPWIEAFVNAREWVEKQV</sequence>
<comment type="pathway">
    <text evidence="2 12">Purine metabolism; IMP biosynthesis via de novo pathway; 5-amino-1-(5-phospho-D-ribosyl)imidazole from N(2)-formyl-N(1)-(5-phospho-D-ribosyl)glycinamide: step 1/2.</text>
</comment>
<proteinExistence type="inferred from homology"/>
<feature type="domain" description="FGAR-AT PurM N-terminal-like" evidence="16">
    <location>
        <begin position="595"/>
        <end position="748"/>
    </location>
</feature>
<comment type="similarity">
    <text evidence="3 12">In the N-terminal section; belongs to the FGAMS family.</text>
</comment>
<evidence type="ECO:0000256" key="3">
    <source>
        <dbReference type="ARBA" id="ARBA00008608"/>
    </source>
</evidence>
<feature type="domain" description="PurM-like C-terminal" evidence="13">
    <location>
        <begin position="381"/>
        <end position="534"/>
    </location>
</feature>
<evidence type="ECO:0000256" key="1">
    <source>
        <dbReference type="ARBA" id="ARBA00004496"/>
    </source>
</evidence>
<evidence type="ECO:0000313" key="18">
    <source>
        <dbReference type="Proteomes" id="UP000235564"/>
    </source>
</evidence>
<dbReference type="SUPFAM" id="SSF56042">
    <property type="entry name" value="PurM C-terminal domain-like"/>
    <property type="match status" value="2"/>
</dbReference>
<keyword evidence="7 12" id="KW-0547">Nucleotide-binding</keyword>
<keyword evidence="6 12" id="KW-0479">Metal-binding</keyword>
<dbReference type="SUPFAM" id="SSF82697">
    <property type="entry name" value="PurS-like"/>
    <property type="match status" value="1"/>
</dbReference>
<dbReference type="FunFam" id="3.90.650.10:FF:000018">
    <property type="entry name" value="Phosphoribosylformylglycinamidine synthase"/>
    <property type="match status" value="1"/>
</dbReference>
<dbReference type="UniPathway" id="UPA00074">
    <property type="reaction ID" value="UER00128"/>
</dbReference>
<evidence type="ECO:0000259" key="15">
    <source>
        <dbReference type="Pfam" id="PF18076"/>
    </source>
</evidence>
<dbReference type="Gene3D" id="1.10.8.750">
    <property type="entry name" value="Phosphoribosylformylglycinamidine synthase, linker domain"/>
    <property type="match status" value="1"/>
</dbReference>
<feature type="active site" evidence="12">
    <location>
        <position position="1194"/>
    </location>
</feature>
<dbReference type="InterPro" id="IPR036676">
    <property type="entry name" value="PurM-like_C_sf"/>
</dbReference>
<dbReference type="InterPro" id="IPR010073">
    <property type="entry name" value="PurL_large"/>
</dbReference>
<dbReference type="Proteomes" id="UP000235564">
    <property type="component" value="Unassembled WGS sequence"/>
</dbReference>
<keyword evidence="8 12" id="KW-0658">Purine biosynthesis</keyword>
<feature type="binding site" evidence="12">
    <location>
        <position position="625"/>
    </location>
    <ligand>
        <name>Mg(2+)</name>
        <dbReference type="ChEBI" id="CHEBI:18420"/>
    </ligand>
</feature>
<protein>
    <recommendedName>
        <fullName evidence="12">Phosphoribosylformylglycinamidine synthase</fullName>
        <shortName evidence="12">FGAM synthase</shortName>
        <shortName evidence="12">FGAMS</shortName>
        <ecNumber evidence="12">6.3.5.3</ecNumber>
    </recommendedName>
    <alternativeName>
        <fullName evidence="12">Formylglycinamide ribonucleotide amidotransferase</fullName>
        <shortName evidence="12">FGAR amidotransferase</shortName>
        <shortName evidence="12">FGAR-AT</shortName>
    </alternativeName>
</protein>
<dbReference type="EC" id="6.3.5.3" evidence="12"/>
<evidence type="ECO:0000256" key="8">
    <source>
        <dbReference type="ARBA" id="ARBA00022755"/>
    </source>
</evidence>
<comment type="function">
    <text evidence="12">Phosphoribosylformylglycinamidine synthase involved in the purines biosynthetic pathway. Catalyzes the ATP-dependent conversion of formylglycinamide ribonucleotide (FGAR) and glutamine to yield formylglycinamidine ribonucleotide (FGAM) and glutamate.</text>
</comment>
<feature type="active site" evidence="12">
    <location>
        <position position="1196"/>
    </location>
</feature>
<organism evidence="17 18">
    <name type="scientific">Hoylesella buccalis</name>
    <dbReference type="NCBI Taxonomy" id="28127"/>
    <lineage>
        <taxon>Bacteria</taxon>
        <taxon>Pseudomonadati</taxon>
        <taxon>Bacteroidota</taxon>
        <taxon>Bacteroidia</taxon>
        <taxon>Bacteroidales</taxon>
        <taxon>Prevotellaceae</taxon>
        <taxon>Hoylesella</taxon>
    </lineage>
</organism>
<keyword evidence="10 12" id="KW-0460">Magnesium</keyword>
<dbReference type="Pfam" id="PF02769">
    <property type="entry name" value="AIRS_C"/>
    <property type="match status" value="2"/>
</dbReference>
<comment type="caution">
    <text evidence="17">The sequence shown here is derived from an EMBL/GenBank/DDBJ whole genome shotgun (WGS) entry which is preliminary data.</text>
</comment>
<evidence type="ECO:0000256" key="12">
    <source>
        <dbReference type="HAMAP-Rule" id="MF_00419"/>
    </source>
</evidence>
<dbReference type="NCBIfam" id="NF003672">
    <property type="entry name" value="PRK05297.1"/>
    <property type="match status" value="1"/>
</dbReference>
<evidence type="ECO:0000256" key="10">
    <source>
        <dbReference type="ARBA" id="ARBA00022842"/>
    </source>
</evidence>
<dbReference type="Gene3D" id="3.90.650.10">
    <property type="entry name" value="PurM-like C-terminal domain"/>
    <property type="match status" value="2"/>
</dbReference>
<keyword evidence="4 12" id="KW-0963">Cytoplasm</keyword>
<feature type="domain" description="Phosphoribosylformylglycinamidine synthase linker" evidence="14">
    <location>
        <begin position="122"/>
        <end position="171"/>
    </location>
</feature>
<comment type="caution">
    <text evidence="12">Lacks conserved residue(s) required for the propagation of feature annotation.</text>
</comment>
<dbReference type="PROSITE" id="PS51273">
    <property type="entry name" value="GATASE_TYPE_1"/>
    <property type="match status" value="1"/>
</dbReference>
<evidence type="ECO:0000256" key="5">
    <source>
        <dbReference type="ARBA" id="ARBA00022598"/>
    </source>
</evidence>
<dbReference type="SUPFAM" id="SSF109736">
    <property type="entry name" value="FGAM synthase PurL, linker domain"/>
    <property type="match status" value="1"/>
</dbReference>
<dbReference type="EMBL" id="PNGJ01000008">
    <property type="protein sequence ID" value="PMC23505.1"/>
    <property type="molecule type" value="Genomic_DNA"/>
</dbReference>
<dbReference type="CDD" id="cd02204">
    <property type="entry name" value="PurL_repeat2"/>
    <property type="match status" value="1"/>
</dbReference>
<evidence type="ECO:0000256" key="7">
    <source>
        <dbReference type="ARBA" id="ARBA00022741"/>
    </source>
</evidence>
<feature type="binding site" evidence="12">
    <location>
        <position position="668"/>
    </location>
    <ligand>
        <name>Mg(2+)</name>
        <dbReference type="ChEBI" id="CHEBI:18420"/>
    </ligand>
</feature>
<dbReference type="GO" id="GO:0046872">
    <property type="term" value="F:metal ion binding"/>
    <property type="evidence" value="ECO:0007669"/>
    <property type="project" value="UniProtKB-KW"/>
</dbReference>
<evidence type="ECO:0000259" key="14">
    <source>
        <dbReference type="Pfam" id="PF18072"/>
    </source>
</evidence>
<dbReference type="InterPro" id="IPR041609">
    <property type="entry name" value="PurL_linker"/>
</dbReference>
<dbReference type="PANTHER" id="PTHR10099:SF1">
    <property type="entry name" value="PHOSPHORIBOSYLFORMYLGLYCINAMIDINE SYNTHASE"/>
    <property type="match status" value="1"/>
</dbReference>
<dbReference type="GO" id="GO:0005524">
    <property type="term" value="F:ATP binding"/>
    <property type="evidence" value="ECO:0007669"/>
    <property type="project" value="UniProtKB-UniRule"/>
</dbReference>
<dbReference type="SMART" id="SM01211">
    <property type="entry name" value="GATase_5"/>
    <property type="match status" value="1"/>
</dbReference>
<evidence type="ECO:0000256" key="11">
    <source>
        <dbReference type="ARBA" id="ARBA00022962"/>
    </source>
</evidence>
<dbReference type="InterPro" id="IPR040707">
    <property type="entry name" value="FGAR-AT_N"/>
</dbReference>
<comment type="subunit">
    <text evidence="12">Monomer.</text>
</comment>
<dbReference type="GO" id="GO:0004642">
    <property type="term" value="F:phosphoribosylformylglycinamidine synthase activity"/>
    <property type="evidence" value="ECO:0007669"/>
    <property type="project" value="UniProtKB-UniRule"/>
</dbReference>
<dbReference type="SUPFAM" id="SSF55326">
    <property type="entry name" value="PurM N-terminal domain-like"/>
    <property type="match status" value="2"/>
</dbReference>
<dbReference type="SUPFAM" id="SSF52317">
    <property type="entry name" value="Class I glutamine amidotransferase-like"/>
    <property type="match status" value="1"/>
</dbReference>